<feature type="region of interest" description="Disordered" evidence="2">
    <location>
        <begin position="88"/>
        <end position="129"/>
    </location>
</feature>
<feature type="domain" description="C2H2-type" evidence="3">
    <location>
        <begin position="4"/>
        <end position="31"/>
    </location>
</feature>
<dbReference type="PANTHER" id="PTHR46326:SF25">
    <property type="entry name" value="CYS2_HIS2 ZINC-FINGER TRANSCRIPTION FACTOR"/>
    <property type="match status" value="1"/>
</dbReference>
<protein>
    <submittedName>
        <fullName evidence="4">Zinc finger protein ZAT9</fullName>
    </submittedName>
</protein>
<reference evidence="4 5" key="1">
    <citation type="submission" date="2018-09" db="EMBL/GenBank/DDBJ databases">
        <title>A high-quality reference genome of wild soybean provides a powerful tool to mine soybean genomes.</title>
        <authorList>
            <person name="Xie M."/>
            <person name="Chung C.Y.L."/>
            <person name="Li M.-W."/>
            <person name="Wong F.-L."/>
            <person name="Chan T.-F."/>
            <person name="Lam H.-M."/>
        </authorList>
    </citation>
    <scope>NUCLEOTIDE SEQUENCE [LARGE SCALE GENOMIC DNA]</scope>
    <source>
        <strain evidence="5">cv. W05</strain>
        <tissue evidence="4">Hypocotyl of etiolated seedlings</tissue>
    </source>
</reference>
<feature type="region of interest" description="Disordered" evidence="2">
    <location>
        <begin position="362"/>
        <end position="385"/>
    </location>
</feature>
<dbReference type="PROSITE" id="PS00028">
    <property type="entry name" value="ZINC_FINGER_C2H2_1"/>
    <property type="match status" value="3"/>
</dbReference>
<dbReference type="InterPro" id="IPR013087">
    <property type="entry name" value="Znf_C2H2_type"/>
</dbReference>
<sequence>MEKHKCKLCLRSFANGRALGGHMRSHMMNLPVPPKQSELVPIQLSFEAESSPSQSSSSFYGLRENPKKNFRFADPEFSFAAAETSSVILQDRESETESSRNPTRRRSKRAWQQLGGDSGGGGGGDSDESEKKMMKVFDAVNKNNNESASSVSDTTTEEAVAFCLMMLSRDKWKENNKLLYDNKVEIAEYNDDYDDEEDEDEEEEEDEEIYESEEELKSVKKSNKVRGRYKCETCEKVFRSYQALGGHRASHKKIKLNNCENKNKNNNNNNDDEAEQLEVQHVVVVEKKIHECPVCFRVFASGQALGGHKRTHVIGSSTAAATTTATAITTVSVRNSVATVSVRTTSTARVVGDSLIDLNLPAPMDDDEEEEGNVSQFEDSAVSDAEFVKL</sequence>
<name>A0A445L733_GLYSO</name>
<feature type="domain" description="C2H2-type" evidence="3">
    <location>
        <begin position="229"/>
        <end position="256"/>
    </location>
</feature>
<accession>A0A445L733</accession>
<keyword evidence="5" id="KW-1185">Reference proteome</keyword>
<gene>
    <name evidence="4" type="ORF">D0Y65_005957</name>
</gene>
<proteinExistence type="predicted"/>
<dbReference type="SMART" id="SM00355">
    <property type="entry name" value="ZnF_C2H2"/>
    <property type="match status" value="3"/>
</dbReference>
<dbReference type="EMBL" id="QZWG01000003">
    <property type="protein sequence ID" value="RZC18938.1"/>
    <property type="molecule type" value="Genomic_DNA"/>
</dbReference>
<comment type="caution">
    <text evidence="4">The sequence shown here is derived from an EMBL/GenBank/DDBJ whole genome shotgun (WGS) entry which is preliminary data.</text>
</comment>
<feature type="region of interest" description="Disordered" evidence="2">
    <location>
        <begin position="189"/>
        <end position="217"/>
    </location>
</feature>
<dbReference type="Pfam" id="PF13912">
    <property type="entry name" value="zf-C2H2_6"/>
    <property type="match status" value="3"/>
</dbReference>
<dbReference type="PROSITE" id="PS50157">
    <property type="entry name" value="ZINC_FINGER_C2H2_2"/>
    <property type="match status" value="3"/>
</dbReference>
<dbReference type="Gene3D" id="3.30.160.60">
    <property type="entry name" value="Classic Zinc Finger"/>
    <property type="match status" value="1"/>
</dbReference>
<evidence type="ECO:0000313" key="4">
    <source>
        <dbReference type="EMBL" id="RZC18938.1"/>
    </source>
</evidence>
<feature type="compositionally biased region" description="Acidic residues" evidence="2">
    <location>
        <begin position="189"/>
        <end position="214"/>
    </location>
</feature>
<keyword evidence="1" id="KW-0479">Metal-binding</keyword>
<feature type="domain" description="C2H2-type" evidence="3">
    <location>
        <begin position="290"/>
        <end position="312"/>
    </location>
</feature>
<dbReference type="InterPro" id="IPR044303">
    <property type="entry name" value="ZAT1/4/9"/>
</dbReference>
<keyword evidence="1" id="KW-0863">Zinc-finger</keyword>
<evidence type="ECO:0000256" key="2">
    <source>
        <dbReference type="SAM" id="MobiDB-lite"/>
    </source>
</evidence>
<dbReference type="Gramene" id="XM_028368470.1">
    <property type="protein sequence ID" value="XP_028224271.1"/>
    <property type="gene ID" value="LOC114405942"/>
</dbReference>
<evidence type="ECO:0000313" key="5">
    <source>
        <dbReference type="Proteomes" id="UP000289340"/>
    </source>
</evidence>
<dbReference type="Proteomes" id="UP000289340">
    <property type="component" value="Chromosome 3"/>
</dbReference>
<keyword evidence="1" id="KW-0862">Zinc</keyword>
<evidence type="ECO:0000256" key="1">
    <source>
        <dbReference type="PROSITE-ProRule" id="PRU00042"/>
    </source>
</evidence>
<dbReference type="PANTHER" id="PTHR46326">
    <property type="entry name" value="ZINC FINGER PROTEIN ZAT1-RELATED"/>
    <property type="match status" value="1"/>
</dbReference>
<evidence type="ECO:0000259" key="3">
    <source>
        <dbReference type="PROSITE" id="PS50157"/>
    </source>
</evidence>
<dbReference type="GO" id="GO:0006355">
    <property type="term" value="P:regulation of DNA-templated transcription"/>
    <property type="evidence" value="ECO:0007669"/>
    <property type="project" value="InterPro"/>
</dbReference>
<dbReference type="SUPFAM" id="SSF57667">
    <property type="entry name" value="beta-beta-alpha zinc fingers"/>
    <property type="match status" value="1"/>
</dbReference>
<dbReference type="InterPro" id="IPR036236">
    <property type="entry name" value="Znf_C2H2_sf"/>
</dbReference>
<dbReference type="GO" id="GO:0008270">
    <property type="term" value="F:zinc ion binding"/>
    <property type="evidence" value="ECO:0007669"/>
    <property type="project" value="UniProtKB-KW"/>
</dbReference>
<dbReference type="AlphaFoldDB" id="A0A445L733"/>
<organism evidence="4 5">
    <name type="scientific">Glycine soja</name>
    <name type="common">Wild soybean</name>
    <dbReference type="NCBI Taxonomy" id="3848"/>
    <lineage>
        <taxon>Eukaryota</taxon>
        <taxon>Viridiplantae</taxon>
        <taxon>Streptophyta</taxon>
        <taxon>Embryophyta</taxon>
        <taxon>Tracheophyta</taxon>
        <taxon>Spermatophyta</taxon>
        <taxon>Magnoliopsida</taxon>
        <taxon>eudicotyledons</taxon>
        <taxon>Gunneridae</taxon>
        <taxon>Pentapetalae</taxon>
        <taxon>rosids</taxon>
        <taxon>fabids</taxon>
        <taxon>Fabales</taxon>
        <taxon>Fabaceae</taxon>
        <taxon>Papilionoideae</taxon>
        <taxon>50 kb inversion clade</taxon>
        <taxon>NPAAA clade</taxon>
        <taxon>indigoferoid/millettioid clade</taxon>
        <taxon>Phaseoleae</taxon>
        <taxon>Glycine</taxon>
        <taxon>Glycine subgen. Soja</taxon>
    </lineage>
</organism>